<organism evidence="1">
    <name type="scientific">Spodoptera frugiperda</name>
    <name type="common">Fall armyworm</name>
    <dbReference type="NCBI Taxonomy" id="7108"/>
    <lineage>
        <taxon>Eukaryota</taxon>
        <taxon>Metazoa</taxon>
        <taxon>Ecdysozoa</taxon>
        <taxon>Arthropoda</taxon>
        <taxon>Hexapoda</taxon>
        <taxon>Insecta</taxon>
        <taxon>Pterygota</taxon>
        <taxon>Neoptera</taxon>
        <taxon>Endopterygota</taxon>
        <taxon>Lepidoptera</taxon>
        <taxon>Glossata</taxon>
        <taxon>Ditrysia</taxon>
        <taxon>Noctuoidea</taxon>
        <taxon>Noctuidae</taxon>
        <taxon>Amphipyrinae</taxon>
        <taxon>Spodoptera</taxon>
    </lineage>
</organism>
<sequence length="207" mass="22985">MDRFPTTTAVDLERNKSKKLEGLMMKQKRVTNIHVLSLKGQNHPMTSPALSEPTESVRLLLTKNYPVPAPVLSHSPGNLLHSPQLRIRHLPYWVPSVVVHHSELDMVSVNSIDRDSGVIRHTVLTALLILECFTLDPTDGATIAVSNINDRPAPASHRCNGSNRIRELDCLPNLTESQAKVEYFTAISKDNSSLKIGIKSCLDCHNK</sequence>
<protein>
    <submittedName>
        <fullName evidence="1">SFRICE_032477</fullName>
    </submittedName>
</protein>
<dbReference type="AlphaFoldDB" id="A0A2H1VVS0"/>
<dbReference type="EMBL" id="ODYU01004745">
    <property type="protein sequence ID" value="SOQ44947.1"/>
    <property type="molecule type" value="Genomic_DNA"/>
</dbReference>
<proteinExistence type="predicted"/>
<name>A0A2H1VVS0_SPOFR</name>
<accession>A0A2H1VVS0</accession>
<gene>
    <name evidence="1" type="ORF">SFRICE_032477</name>
</gene>
<reference evidence="1" key="1">
    <citation type="submission" date="2016-07" db="EMBL/GenBank/DDBJ databases">
        <authorList>
            <person name="Bretaudeau A."/>
        </authorList>
    </citation>
    <scope>NUCLEOTIDE SEQUENCE</scope>
    <source>
        <strain evidence="1">Rice</strain>
        <tissue evidence="1">Whole body</tissue>
    </source>
</reference>
<evidence type="ECO:0000313" key="1">
    <source>
        <dbReference type="EMBL" id="SOQ44947.1"/>
    </source>
</evidence>